<dbReference type="InterPro" id="IPR001937">
    <property type="entry name" value="GalP_UDPtransf1"/>
</dbReference>
<keyword evidence="7 14" id="KW-0808">Transferase</keyword>
<feature type="region of interest" description="Disordered" evidence="15">
    <location>
        <begin position="1"/>
        <end position="87"/>
    </location>
</feature>
<dbReference type="PIRSF" id="PIRSF000808">
    <property type="entry name" value="GalT"/>
    <property type="match status" value="1"/>
</dbReference>
<evidence type="ECO:0000256" key="3">
    <source>
        <dbReference type="ARBA" id="ARBA00004947"/>
    </source>
</evidence>
<keyword evidence="8 14" id="KW-0548">Nucleotidyltransferase</keyword>
<dbReference type="InterPro" id="IPR036265">
    <property type="entry name" value="HIT-like_sf"/>
</dbReference>
<evidence type="ECO:0000256" key="6">
    <source>
        <dbReference type="ARBA" id="ARBA00016340"/>
    </source>
</evidence>
<evidence type="ECO:0000256" key="8">
    <source>
        <dbReference type="ARBA" id="ARBA00022695"/>
    </source>
</evidence>
<feature type="compositionally biased region" description="Pro residues" evidence="15">
    <location>
        <begin position="1"/>
        <end position="24"/>
    </location>
</feature>
<evidence type="ECO:0000256" key="15">
    <source>
        <dbReference type="SAM" id="MobiDB-lite"/>
    </source>
</evidence>
<comment type="caution">
    <text evidence="18">The sequence shown here is derived from an EMBL/GenBank/DDBJ whole genome shotgun (WGS) entry which is preliminary data.</text>
</comment>
<comment type="pathway">
    <text evidence="3 14">Carbohydrate metabolism; galactose metabolism.</text>
</comment>
<proteinExistence type="inferred from homology"/>
<dbReference type="PROSITE" id="PS00117">
    <property type="entry name" value="GAL_P_UDP_TRANSF_I"/>
    <property type="match status" value="1"/>
</dbReference>
<dbReference type="InterPro" id="IPR005849">
    <property type="entry name" value="GalP_Utransf_N"/>
</dbReference>
<dbReference type="PANTHER" id="PTHR11943:SF1">
    <property type="entry name" value="GALACTOSE-1-PHOSPHATE URIDYLYLTRANSFERASE"/>
    <property type="match status" value="1"/>
</dbReference>
<evidence type="ECO:0000256" key="13">
    <source>
        <dbReference type="NCBIfam" id="TIGR00209"/>
    </source>
</evidence>
<dbReference type="InterPro" id="IPR005850">
    <property type="entry name" value="GalP_Utransf_C"/>
</dbReference>
<evidence type="ECO:0000256" key="9">
    <source>
        <dbReference type="ARBA" id="ARBA00022723"/>
    </source>
</evidence>
<evidence type="ECO:0000313" key="19">
    <source>
        <dbReference type="Proteomes" id="UP001387100"/>
    </source>
</evidence>
<evidence type="ECO:0000259" key="17">
    <source>
        <dbReference type="Pfam" id="PF02744"/>
    </source>
</evidence>
<dbReference type="SUPFAM" id="SSF54197">
    <property type="entry name" value="HIT-like"/>
    <property type="match status" value="2"/>
</dbReference>
<evidence type="ECO:0000256" key="14">
    <source>
        <dbReference type="RuleBase" id="RU000506"/>
    </source>
</evidence>
<evidence type="ECO:0000256" key="5">
    <source>
        <dbReference type="ARBA" id="ARBA00012384"/>
    </source>
</evidence>
<evidence type="ECO:0000313" key="18">
    <source>
        <dbReference type="EMBL" id="MEJ5945749.1"/>
    </source>
</evidence>
<evidence type="ECO:0000256" key="12">
    <source>
        <dbReference type="ARBA" id="ARBA00023277"/>
    </source>
</evidence>
<evidence type="ECO:0000256" key="10">
    <source>
        <dbReference type="ARBA" id="ARBA00022833"/>
    </source>
</evidence>
<dbReference type="PANTHER" id="PTHR11943">
    <property type="entry name" value="GALACTOSE-1-PHOSPHATE URIDYLYLTRANSFERASE"/>
    <property type="match status" value="1"/>
</dbReference>
<dbReference type="Pfam" id="PF02744">
    <property type="entry name" value="GalP_UDP_tr_C"/>
    <property type="match status" value="1"/>
</dbReference>
<feature type="compositionally biased region" description="Low complexity" evidence="15">
    <location>
        <begin position="25"/>
        <end position="35"/>
    </location>
</feature>
<evidence type="ECO:0000256" key="2">
    <source>
        <dbReference type="ARBA" id="ARBA00001947"/>
    </source>
</evidence>
<feature type="compositionally biased region" description="Basic and acidic residues" evidence="15">
    <location>
        <begin position="49"/>
        <end position="58"/>
    </location>
</feature>
<dbReference type="NCBIfam" id="TIGR00209">
    <property type="entry name" value="galT_1"/>
    <property type="match status" value="1"/>
</dbReference>
<dbReference type="Proteomes" id="UP001387100">
    <property type="component" value="Unassembled WGS sequence"/>
</dbReference>
<sequence length="410" mass="43897">MTTPPPASPVPEPSTGPPTGPPTGPSTGPSVGSSALRGPGTEQQLADGRTLRYYDDRGGSGAGRPTPDERPMTPQDRSRAGEVRRDPLTGDWVAVAAHRNDRTFLPPADQCPLCPTGSPGSSGAPSEIPAPDYDVAVLDNRFPSFSAGAVGPGAGSTVDGEALWPAGPAAGRTEVVCFSSDHAASFGDLGVDRLRTVVRTLAHRTEELGALPDVAQVFCFENRGEEIGVTLAHPHGQIYAYPYVTPRTQALLREARAHRERTGGSLLADVLAAERRAGTRVVLEAEHWTAYVPAAARWPVEVHLAPHRDVPDLAALEDAEREELAHVQLDLVQRLDRFFPEVEHLPYISGWHQAPTGAGRDLGRLHLQAFSVLRQPGKLKYLAGSESGMAAWINDRTPEAIAQRLREVAR</sequence>
<feature type="domain" description="Galactose-1-phosphate uridyl transferase C-terminal" evidence="17">
    <location>
        <begin position="259"/>
        <end position="408"/>
    </location>
</feature>
<evidence type="ECO:0000256" key="7">
    <source>
        <dbReference type="ARBA" id="ARBA00022679"/>
    </source>
</evidence>
<comment type="catalytic activity">
    <reaction evidence="1 14">
        <text>alpha-D-galactose 1-phosphate + UDP-alpha-D-glucose = alpha-D-glucose 1-phosphate + UDP-alpha-D-galactose</text>
        <dbReference type="Rhea" id="RHEA:13989"/>
        <dbReference type="ChEBI" id="CHEBI:58336"/>
        <dbReference type="ChEBI" id="CHEBI:58601"/>
        <dbReference type="ChEBI" id="CHEBI:58885"/>
        <dbReference type="ChEBI" id="CHEBI:66914"/>
        <dbReference type="EC" id="2.7.7.12"/>
    </reaction>
</comment>
<keyword evidence="12 14" id="KW-0119">Carbohydrate metabolism</keyword>
<comment type="cofactor">
    <cofactor evidence="2">
        <name>Zn(2+)</name>
        <dbReference type="ChEBI" id="CHEBI:29105"/>
    </cofactor>
</comment>
<organism evidence="18 19">
    <name type="scientific">Pseudokineococcus basanitobsidens</name>
    <dbReference type="NCBI Taxonomy" id="1926649"/>
    <lineage>
        <taxon>Bacteria</taxon>
        <taxon>Bacillati</taxon>
        <taxon>Actinomycetota</taxon>
        <taxon>Actinomycetes</taxon>
        <taxon>Kineosporiales</taxon>
        <taxon>Kineosporiaceae</taxon>
        <taxon>Pseudokineococcus</taxon>
    </lineage>
</organism>
<dbReference type="Gene3D" id="3.30.428.10">
    <property type="entry name" value="HIT-like"/>
    <property type="match status" value="2"/>
</dbReference>
<keyword evidence="9 14" id="KW-0479">Metal-binding</keyword>
<name>A0ABU8RL38_9ACTN</name>
<evidence type="ECO:0000259" key="16">
    <source>
        <dbReference type="Pfam" id="PF01087"/>
    </source>
</evidence>
<comment type="similarity">
    <text evidence="4 14">Belongs to the galactose-1-phosphate uridylyltransferase type 1 family.</text>
</comment>
<evidence type="ECO:0000256" key="1">
    <source>
        <dbReference type="ARBA" id="ARBA00001107"/>
    </source>
</evidence>
<keyword evidence="11 14" id="KW-0299">Galactose metabolism</keyword>
<keyword evidence="19" id="KW-1185">Reference proteome</keyword>
<feature type="domain" description="Galactose-1-phosphate uridyl transferase N-terminal" evidence="16">
    <location>
        <begin position="73"/>
        <end position="244"/>
    </location>
</feature>
<reference evidence="18 19" key="1">
    <citation type="journal article" date="2017" name="Int. J. Syst. Evol. Microbiol.">
        <title>Pseudokineococcus basanitobsidens sp. nov., isolated from volcanic rock.</title>
        <authorList>
            <person name="Lee D.W."/>
            <person name="Park M.Y."/>
            <person name="Kim J.J."/>
            <person name="Kim B.S."/>
        </authorList>
    </citation>
    <scope>NUCLEOTIDE SEQUENCE [LARGE SCALE GENOMIC DNA]</scope>
    <source>
        <strain evidence="18 19">DSM 103726</strain>
    </source>
</reference>
<gene>
    <name evidence="18" type="primary">galT</name>
    <name evidence="18" type="ORF">WDZ17_10650</name>
</gene>
<accession>A0ABU8RL38</accession>
<keyword evidence="10" id="KW-0862">Zinc</keyword>
<dbReference type="EMBL" id="JBBIAA010000011">
    <property type="protein sequence ID" value="MEJ5945749.1"/>
    <property type="molecule type" value="Genomic_DNA"/>
</dbReference>
<evidence type="ECO:0000256" key="11">
    <source>
        <dbReference type="ARBA" id="ARBA00023144"/>
    </source>
</evidence>
<dbReference type="EC" id="2.7.7.12" evidence="5 13"/>
<dbReference type="InterPro" id="IPR019779">
    <property type="entry name" value="GalP_UDPtransf1_His-AS"/>
</dbReference>
<dbReference type="GO" id="GO:0008108">
    <property type="term" value="F:UDP-glucose:hexose-1-phosphate uridylyltransferase activity"/>
    <property type="evidence" value="ECO:0007669"/>
    <property type="project" value="UniProtKB-EC"/>
</dbReference>
<protein>
    <recommendedName>
        <fullName evidence="6 13">Galactose-1-phosphate uridylyltransferase</fullName>
        <ecNumber evidence="5 13">2.7.7.12</ecNumber>
    </recommendedName>
</protein>
<feature type="compositionally biased region" description="Basic and acidic residues" evidence="15">
    <location>
        <begin position="66"/>
        <end position="87"/>
    </location>
</feature>
<evidence type="ECO:0000256" key="4">
    <source>
        <dbReference type="ARBA" id="ARBA00010951"/>
    </source>
</evidence>
<dbReference type="Pfam" id="PF01087">
    <property type="entry name" value="GalP_UDP_transf"/>
    <property type="match status" value="1"/>
</dbReference>